<dbReference type="Gene3D" id="1.20.910.10">
    <property type="entry name" value="Heme oxygenase-like"/>
    <property type="match status" value="1"/>
</dbReference>
<accession>A0A1M6SN38</accession>
<gene>
    <name evidence="1" type="ORF">SAMN05444371_0001</name>
    <name evidence="2" type="ORF">SAMN05444371_2559</name>
</gene>
<feature type="non-terminal residue" evidence="2">
    <location>
        <position position="1"/>
    </location>
</feature>
<dbReference type="AlphaFoldDB" id="A0A1M6SN38"/>
<reference evidence="2" key="1">
    <citation type="submission" date="2016-11" db="EMBL/GenBank/DDBJ databases">
        <authorList>
            <person name="Jaros S."/>
            <person name="Januszkiewicz K."/>
            <person name="Wedrychowicz H."/>
        </authorList>
    </citation>
    <scope>NUCLEOTIDE SEQUENCE [LARGE SCALE GENOMIC DNA]</scope>
    <source>
        <strain evidence="2">DSM 18016</strain>
    </source>
</reference>
<dbReference type="STRING" id="216903.SAMN05444371_0001"/>
<dbReference type="EMBL" id="FRAM01000002">
    <property type="protein sequence ID" value="SHK46057.1"/>
    <property type="molecule type" value="Genomic_DNA"/>
</dbReference>
<keyword evidence="3" id="KW-1185">Reference proteome</keyword>
<organism evidence="2 3">
    <name type="scientific">Epilithonimonas mollis</name>
    <dbReference type="NCBI Taxonomy" id="216903"/>
    <lineage>
        <taxon>Bacteria</taxon>
        <taxon>Pseudomonadati</taxon>
        <taxon>Bacteroidota</taxon>
        <taxon>Flavobacteriia</taxon>
        <taxon>Flavobacteriales</taxon>
        <taxon>Weeksellaceae</taxon>
        <taxon>Chryseobacterium group</taxon>
        <taxon>Epilithonimonas</taxon>
    </lineage>
</organism>
<evidence type="ECO:0000313" key="2">
    <source>
        <dbReference type="EMBL" id="SHK46057.1"/>
    </source>
</evidence>
<protein>
    <recommendedName>
        <fullName evidence="4">Thiaminase II</fullName>
    </recommendedName>
</protein>
<proteinExistence type="predicted"/>
<dbReference type="InterPro" id="IPR016084">
    <property type="entry name" value="Haem_Oase-like_multi-hlx"/>
</dbReference>
<name>A0A1M6SN38_9FLAO</name>
<sequence length="32" mass="3954">PAIRQKMEQAYVTSSRMEYKFWDAAYNLKKWI</sequence>
<evidence type="ECO:0008006" key="4">
    <source>
        <dbReference type="Google" id="ProtNLM"/>
    </source>
</evidence>
<evidence type="ECO:0000313" key="3">
    <source>
        <dbReference type="Proteomes" id="UP000184498"/>
    </source>
</evidence>
<dbReference type="SUPFAM" id="SSF48613">
    <property type="entry name" value="Heme oxygenase-like"/>
    <property type="match status" value="1"/>
</dbReference>
<reference evidence="3" key="2">
    <citation type="submission" date="2016-11" db="EMBL/GenBank/DDBJ databases">
        <authorList>
            <person name="Varghese N."/>
            <person name="Submissions S."/>
        </authorList>
    </citation>
    <scope>NUCLEOTIDE SEQUENCE [LARGE SCALE GENOMIC DNA]</scope>
    <source>
        <strain evidence="3">DSM 18016</strain>
    </source>
</reference>
<dbReference type="EMBL" id="FRAM01000001">
    <property type="protein sequence ID" value="SHJ87802.1"/>
    <property type="molecule type" value="Genomic_DNA"/>
</dbReference>
<dbReference type="Proteomes" id="UP000184498">
    <property type="component" value="Unassembled WGS sequence"/>
</dbReference>
<evidence type="ECO:0000313" key="1">
    <source>
        <dbReference type="EMBL" id="SHJ87802.1"/>
    </source>
</evidence>